<dbReference type="AlphaFoldDB" id="A0A8C5QUA6"/>
<dbReference type="GeneTree" id="ENSGT00940000159443"/>
<sequence length="118" mass="13453">MVADHPLQTFNMTREALRGVPLNLFIVVFGAAFLLMIFCLIFCCYFLSNLILTRVSSLQQVCAVCLEDFKVKEELGLCPCNHAFHSKCLTKWLEVRNSCPMCNKMISVTSLRPSLERM</sequence>
<evidence type="ECO:0000259" key="6">
    <source>
        <dbReference type="PROSITE" id="PS50089"/>
    </source>
</evidence>
<keyword evidence="5" id="KW-0812">Transmembrane</keyword>
<name>A0A8C5QUA6_9ANUR</name>
<evidence type="ECO:0000256" key="4">
    <source>
        <dbReference type="PROSITE-ProRule" id="PRU00175"/>
    </source>
</evidence>
<organism evidence="7 8">
    <name type="scientific">Leptobrachium leishanense</name>
    <name type="common">Leishan spiny toad</name>
    <dbReference type="NCBI Taxonomy" id="445787"/>
    <lineage>
        <taxon>Eukaryota</taxon>
        <taxon>Metazoa</taxon>
        <taxon>Chordata</taxon>
        <taxon>Craniata</taxon>
        <taxon>Vertebrata</taxon>
        <taxon>Euteleostomi</taxon>
        <taxon>Amphibia</taxon>
        <taxon>Batrachia</taxon>
        <taxon>Anura</taxon>
        <taxon>Pelobatoidea</taxon>
        <taxon>Megophryidae</taxon>
        <taxon>Leptobrachium</taxon>
    </lineage>
</organism>
<reference evidence="7" key="2">
    <citation type="submission" date="2025-09" db="UniProtKB">
        <authorList>
            <consortium name="Ensembl"/>
        </authorList>
    </citation>
    <scope>IDENTIFICATION</scope>
</reference>
<evidence type="ECO:0000313" key="8">
    <source>
        <dbReference type="Proteomes" id="UP000694569"/>
    </source>
</evidence>
<evidence type="ECO:0000313" key="7">
    <source>
        <dbReference type="Ensembl" id="ENSLLEP00000042235.1"/>
    </source>
</evidence>
<dbReference type="Gene3D" id="3.30.40.10">
    <property type="entry name" value="Zinc/RING finger domain, C3HC4 (zinc finger)"/>
    <property type="match status" value="1"/>
</dbReference>
<reference evidence="7" key="1">
    <citation type="submission" date="2025-08" db="UniProtKB">
        <authorList>
            <consortium name="Ensembl"/>
        </authorList>
    </citation>
    <scope>IDENTIFICATION</scope>
</reference>
<feature type="domain" description="RING-type" evidence="6">
    <location>
        <begin position="62"/>
        <end position="103"/>
    </location>
</feature>
<dbReference type="InterPro" id="IPR051826">
    <property type="entry name" value="E3_ubiquitin-ligase_domain"/>
</dbReference>
<keyword evidence="8" id="KW-1185">Reference proteome</keyword>
<dbReference type="SMART" id="SM00184">
    <property type="entry name" value="RING"/>
    <property type="match status" value="1"/>
</dbReference>
<dbReference type="InterPro" id="IPR001841">
    <property type="entry name" value="Znf_RING"/>
</dbReference>
<dbReference type="Pfam" id="PF13639">
    <property type="entry name" value="zf-RING_2"/>
    <property type="match status" value="1"/>
</dbReference>
<keyword evidence="5" id="KW-0472">Membrane</keyword>
<dbReference type="InterPro" id="IPR013083">
    <property type="entry name" value="Znf_RING/FYVE/PHD"/>
</dbReference>
<dbReference type="PANTHER" id="PTHR22765:SF434">
    <property type="entry name" value="GB|AAD18119.1-RELATED"/>
    <property type="match status" value="1"/>
</dbReference>
<keyword evidence="5" id="KW-1133">Transmembrane helix</keyword>
<dbReference type="Proteomes" id="UP000694569">
    <property type="component" value="Unplaced"/>
</dbReference>
<keyword evidence="2 4" id="KW-0863">Zinc-finger</keyword>
<dbReference type="CDD" id="cd16469">
    <property type="entry name" value="RING-H2_RNF24-like"/>
    <property type="match status" value="1"/>
</dbReference>
<accession>A0A8C5QUA6</accession>
<dbReference type="PROSITE" id="PS50089">
    <property type="entry name" value="ZF_RING_2"/>
    <property type="match status" value="1"/>
</dbReference>
<protein>
    <recommendedName>
        <fullName evidence="6">RING-type domain-containing protein</fullName>
    </recommendedName>
</protein>
<evidence type="ECO:0000256" key="5">
    <source>
        <dbReference type="SAM" id="Phobius"/>
    </source>
</evidence>
<dbReference type="Ensembl" id="ENSLLET00000043924.1">
    <property type="protein sequence ID" value="ENSLLEP00000042235.1"/>
    <property type="gene ID" value="ENSLLEG00000026851.1"/>
</dbReference>
<feature type="transmembrane region" description="Helical" evidence="5">
    <location>
        <begin position="20"/>
        <end position="47"/>
    </location>
</feature>
<proteinExistence type="predicted"/>
<evidence type="ECO:0000256" key="3">
    <source>
        <dbReference type="ARBA" id="ARBA00022833"/>
    </source>
</evidence>
<evidence type="ECO:0000256" key="1">
    <source>
        <dbReference type="ARBA" id="ARBA00022723"/>
    </source>
</evidence>
<dbReference type="PANTHER" id="PTHR22765">
    <property type="entry name" value="RING FINGER AND PROTEASE ASSOCIATED DOMAIN-CONTAINING"/>
    <property type="match status" value="1"/>
</dbReference>
<dbReference type="GO" id="GO:0008270">
    <property type="term" value="F:zinc ion binding"/>
    <property type="evidence" value="ECO:0007669"/>
    <property type="project" value="UniProtKB-KW"/>
</dbReference>
<dbReference type="GO" id="GO:0006511">
    <property type="term" value="P:ubiquitin-dependent protein catabolic process"/>
    <property type="evidence" value="ECO:0007669"/>
    <property type="project" value="TreeGrafter"/>
</dbReference>
<keyword evidence="1" id="KW-0479">Metal-binding</keyword>
<dbReference type="OrthoDB" id="8062037at2759"/>
<dbReference type="SUPFAM" id="SSF57850">
    <property type="entry name" value="RING/U-box"/>
    <property type="match status" value="1"/>
</dbReference>
<keyword evidence="3" id="KW-0862">Zinc</keyword>
<dbReference type="GO" id="GO:0061630">
    <property type="term" value="F:ubiquitin protein ligase activity"/>
    <property type="evidence" value="ECO:0007669"/>
    <property type="project" value="TreeGrafter"/>
</dbReference>
<evidence type="ECO:0000256" key="2">
    <source>
        <dbReference type="ARBA" id="ARBA00022771"/>
    </source>
</evidence>